<dbReference type="Gene3D" id="2.60.120.260">
    <property type="entry name" value="Galactose-binding domain-like"/>
    <property type="match status" value="1"/>
</dbReference>
<name>A0AAW1NUA0_9CHLO</name>
<dbReference type="InterPro" id="IPR022041">
    <property type="entry name" value="Methyltransf_FA"/>
</dbReference>
<protein>
    <recommendedName>
        <fullName evidence="1">BACK domain-containing protein</fullName>
    </recommendedName>
</protein>
<dbReference type="AlphaFoldDB" id="A0AAW1NUA0"/>
<dbReference type="InterPro" id="IPR011705">
    <property type="entry name" value="BACK"/>
</dbReference>
<proteinExistence type="predicted"/>
<dbReference type="SMART" id="SM00875">
    <property type="entry name" value="BACK"/>
    <property type="match status" value="1"/>
</dbReference>
<keyword evidence="3" id="KW-1185">Reference proteome</keyword>
<dbReference type="EMBL" id="JALJOQ010000133">
    <property type="protein sequence ID" value="KAK9794942.1"/>
    <property type="molecule type" value="Genomic_DNA"/>
</dbReference>
<dbReference type="InterPro" id="IPR008979">
    <property type="entry name" value="Galactose-bd-like_sf"/>
</dbReference>
<dbReference type="Pfam" id="PF12248">
    <property type="entry name" value="Methyltransf_FA"/>
    <property type="match status" value="1"/>
</dbReference>
<evidence type="ECO:0000313" key="2">
    <source>
        <dbReference type="EMBL" id="KAK9794942.1"/>
    </source>
</evidence>
<sequence length="562" mass="62421">MLRINSDNVLVVPPFEAAWLTDERFQLHHGNGCVEFEVRGQNDASIIFKSSPGGRRWQHAESLVEAQQGNFGRQYTMIVGSHRNTCFKIERNGQQVLQVKDEPCTTLTARQFQRYWIELKEGVITAGYGLPGTNVWCKWQDPNALAGLKFVGLGAWDSYISFRSIAVHPCIQQDGKMGKAPIKLRHAVDPVPTLAQLLTYLAQHLARVVQCDASSFVALSAAVVEQLLLCPALVCKEKVIFDAVILWYEDDQRGKAESMPDILPLIRFPLMSQFELQQVRAHPIAACLALVKELIEEASAFNKCSTTADASTQKEPAAQAGLSLDGKRGLHEASALEGQEQQPAVLRRQRRRDLGQAHELTYLFDGDHEGVCHHLGADCGARQWVNPVLTKRLQVRASSPLCRHTDAKAMVDSKLVRSNAAGPQHSPGKGGTAGGSWWSLDLGPAHRLACNYYTLRHDASVAYLRSWVLQGSEDAEKPHWVDLRRHENDLSITRCGQYASWPVLGHAATLPCRLFRILLTGPNANPIPRQDTVCLSSFEFYGYLHDVDPATRGSCEQTQPNK</sequence>
<evidence type="ECO:0000313" key="3">
    <source>
        <dbReference type="Proteomes" id="UP001465755"/>
    </source>
</evidence>
<gene>
    <name evidence="2" type="ORF">WJX73_004115</name>
</gene>
<dbReference type="PANTHER" id="PTHR47457">
    <property type="entry name" value="OS05G0345500 PROTEIN"/>
    <property type="match status" value="1"/>
</dbReference>
<dbReference type="Gene3D" id="1.25.40.420">
    <property type="match status" value="1"/>
</dbReference>
<organism evidence="2 3">
    <name type="scientific">Symbiochloris irregularis</name>
    <dbReference type="NCBI Taxonomy" id="706552"/>
    <lineage>
        <taxon>Eukaryota</taxon>
        <taxon>Viridiplantae</taxon>
        <taxon>Chlorophyta</taxon>
        <taxon>core chlorophytes</taxon>
        <taxon>Trebouxiophyceae</taxon>
        <taxon>Trebouxiales</taxon>
        <taxon>Trebouxiaceae</taxon>
        <taxon>Symbiochloris</taxon>
    </lineage>
</organism>
<comment type="caution">
    <text evidence="2">The sequence shown here is derived from an EMBL/GenBank/DDBJ whole genome shotgun (WGS) entry which is preliminary data.</text>
</comment>
<reference evidence="2 3" key="1">
    <citation type="journal article" date="2024" name="Nat. Commun.">
        <title>Phylogenomics reveals the evolutionary origins of lichenization in chlorophyte algae.</title>
        <authorList>
            <person name="Puginier C."/>
            <person name="Libourel C."/>
            <person name="Otte J."/>
            <person name="Skaloud P."/>
            <person name="Haon M."/>
            <person name="Grisel S."/>
            <person name="Petersen M."/>
            <person name="Berrin J.G."/>
            <person name="Delaux P.M."/>
            <person name="Dal Grande F."/>
            <person name="Keller J."/>
        </authorList>
    </citation>
    <scope>NUCLEOTIDE SEQUENCE [LARGE SCALE GENOMIC DNA]</scope>
    <source>
        <strain evidence="2 3">SAG 2036</strain>
    </source>
</reference>
<evidence type="ECO:0000259" key="1">
    <source>
        <dbReference type="SMART" id="SM00875"/>
    </source>
</evidence>
<dbReference type="Pfam" id="PF07707">
    <property type="entry name" value="BACK"/>
    <property type="match status" value="1"/>
</dbReference>
<dbReference type="SUPFAM" id="SSF49785">
    <property type="entry name" value="Galactose-binding domain-like"/>
    <property type="match status" value="1"/>
</dbReference>
<dbReference type="PANTHER" id="PTHR47457:SF1">
    <property type="entry name" value="BTB DOMAIN-CONTAINING PROTEIN-RELATED"/>
    <property type="match status" value="1"/>
</dbReference>
<dbReference type="Proteomes" id="UP001465755">
    <property type="component" value="Unassembled WGS sequence"/>
</dbReference>
<feature type="domain" description="BACK" evidence="1">
    <location>
        <begin position="181"/>
        <end position="280"/>
    </location>
</feature>
<accession>A0AAW1NUA0</accession>